<dbReference type="EMBL" id="MQWA01000001">
    <property type="protein sequence ID" value="PQJ28157.1"/>
    <property type="molecule type" value="Genomic_DNA"/>
</dbReference>
<feature type="chain" id="PRO_5015664730" description="Sulfatase N-terminal domain-containing protein" evidence="5">
    <location>
        <begin position="22"/>
        <end position="497"/>
    </location>
</feature>
<evidence type="ECO:0000313" key="8">
    <source>
        <dbReference type="Proteomes" id="UP000239907"/>
    </source>
</evidence>
<evidence type="ECO:0000313" key="7">
    <source>
        <dbReference type="EMBL" id="PQJ28157.1"/>
    </source>
</evidence>
<dbReference type="Gene3D" id="3.40.720.10">
    <property type="entry name" value="Alkaline Phosphatase, subunit A"/>
    <property type="match status" value="1"/>
</dbReference>
<dbReference type="GO" id="GO:0004065">
    <property type="term" value="F:arylsulfatase activity"/>
    <property type="evidence" value="ECO:0007669"/>
    <property type="project" value="TreeGrafter"/>
</dbReference>
<dbReference type="InterPro" id="IPR024607">
    <property type="entry name" value="Sulfatase_CS"/>
</dbReference>
<dbReference type="PANTHER" id="PTHR42693:SF53">
    <property type="entry name" value="ENDO-4-O-SULFATASE"/>
    <property type="match status" value="1"/>
</dbReference>
<keyword evidence="2" id="KW-0479">Metal-binding</keyword>
<dbReference type="InterPro" id="IPR017850">
    <property type="entry name" value="Alkaline_phosphatase_core_sf"/>
</dbReference>
<feature type="signal peptide" evidence="5">
    <location>
        <begin position="1"/>
        <end position="21"/>
    </location>
</feature>
<evidence type="ECO:0000259" key="6">
    <source>
        <dbReference type="Pfam" id="PF00884"/>
    </source>
</evidence>
<dbReference type="InterPro" id="IPR050738">
    <property type="entry name" value="Sulfatase"/>
</dbReference>
<dbReference type="GO" id="GO:0046872">
    <property type="term" value="F:metal ion binding"/>
    <property type="evidence" value="ECO:0007669"/>
    <property type="project" value="UniProtKB-KW"/>
</dbReference>
<evidence type="ECO:0000256" key="5">
    <source>
        <dbReference type="SAM" id="SignalP"/>
    </source>
</evidence>
<name>A0A2S7U0X6_9BACT</name>
<keyword evidence="3" id="KW-0378">Hydrolase</keyword>
<accession>A0A2S7U0X6</accession>
<dbReference type="Gene3D" id="3.30.1120.10">
    <property type="match status" value="1"/>
</dbReference>
<sequence length="497" mass="56293">MKNVFKYLFVTGSLLSMVTVAAEVKKPNVIVIFTDDHGYADLSCMGMEPDVKTPNLDRLAKEGVRFTNGYVTAPQCGPSRAGLLTGRYQSRFGYDTNGKGRVPLTQKTIADRLGEAGYVTGMVGKWHLEIFANDREFIDQHAPGPEPLRERFQRIDKKIRLKYYPFERGFQETFFGHFKSYSATYDFDGNRFDKPRPITFEMDDRLDIQSEAALQFIDNHREDPFFLYLAYYGPHVPLASSKKYLDRFPGKMPERRRLALAMISAIDDGVGRIMDRLDQHGIDENTLIFVISDNGAPLKLHMTDLSLKIKGGAWDGSKNTPLNGEKGMLAEGGIRVPFLARWKGTIPGGQVIDTPVISLDVAATACELAGLDKSDELDGVNLIPMLKDRKPLSERTLYWRFWGQTAARRGDWKFLKMGNQQSFLFNLADDQEEKHDLLKTNPELAADLEQRSKKWAADLQPPGVPNETGNIQEVFFYNHYLDVPLPAEYKPSQNPFK</sequence>
<proteinExistence type="inferred from homology"/>
<organism evidence="7 8">
    <name type="scientific">Rubritalea profundi</name>
    <dbReference type="NCBI Taxonomy" id="1658618"/>
    <lineage>
        <taxon>Bacteria</taxon>
        <taxon>Pseudomonadati</taxon>
        <taxon>Verrucomicrobiota</taxon>
        <taxon>Verrucomicrobiia</taxon>
        <taxon>Verrucomicrobiales</taxon>
        <taxon>Rubritaleaceae</taxon>
        <taxon>Rubritalea</taxon>
    </lineage>
</organism>
<keyword evidence="4" id="KW-0106">Calcium</keyword>
<dbReference type="PROSITE" id="PS00149">
    <property type="entry name" value="SULFATASE_2"/>
    <property type="match status" value="1"/>
</dbReference>
<dbReference type="PANTHER" id="PTHR42693">
    <property type="entry name" value="ARYLSULFATASE FAMILY MEMBER"/>
    <property type="match status" value="1"/>
</dbReference>
<evidence type="ECO:0000256" key="4">
    <source>
        <dbReference type="ARBA" id="ARBA00022837"/>
    </source>
</evidence>
<gene>
    <name evidence="7" type="ORF">BSZ32_06345</name>
</gene>
<dbReference type="InterPro" id="IPR000917">
    <property type="entry name" value="Sulfatase_N"/>
</dbReference>
<dbReference type="SUPFAM" id="SSF53649">
    <property type="entry name" value="Alkaline phosphatase-like"/>
    <property type="match status" value="1"/>
</dbReference>
<evidence type="ECO:0000256" key="1">
    <source>
        <dbReference type="ARBA" id="ARBA00008779"/>
    </source>
</evidence>
<dbReference type="Proteomes" id="UP000239907">
    <property type="component" value="Unassembled WGS sequence"/>
</dbReference>
<keyword evidence="8" id="KW-1185">Reference proteome</keyword>
<comment type="caution">
    <text evidence="7">The sequence shown here is derived from an EMBL/GenBank/DDBJ whole genome shotgun (WGS) entry which is preliminary data.</text>
</comment>
<evidence type="ECO:0000256" key="3">
    <source>
        <dbReference type="ARBA" id="ARBA00022801"/>
    </source>
</evidence>
<keyword evidence="5" id="KW-0732">Signal</keyword>
<comment type="similarity">
    <text evidence="1">Belongs to the sulfatase family.</text>
</comment>
<dbReference type="AlphaFoldDB" id="A0A2S7U0X6"/>
<feature type="domain" description="Sulfatase N-terminal" evidence="6">
    <location>
        <begin position="27"/>
        <end position="370"/>
    </location>
</feature>
<evidence type="ECO:0000256" key="2">
    <source>
        <dbReference type="ARBA" id="ARBA00022723"/>
    </source>
</evidence>
<dbReference type="Pfam" id="PF00884">
    <property type="entry name" value="Sulfatase"/>
    <property type="match status" value="1"/>
</dbReference>
<protein>
    <recommendedName>
        <fullName evidence="6">Sulfatase N-terminal domain-containing protein</fullName>
    </recommendedName>
</protein>
<reference evidence="7 8" key="1">
    <citation type="submission" date="2016-12" db="EMBL/GenBank/DDBJ databases">
        <title>Study of bacterial adaptation to deep sea.</title>
        <authorList>
            <person name="Song J."/>
            <person name="Yoshizawa S."/>
            <person name="Kogure K."/>
        </authorList>
    </citation>
    <scope>NUCLEOTIDE SEQUENCE [LARGE SCALE GENOMIC DNA]</scope>
    <source>
        <strain evidence="7 8">SAORIC-165</strain>
    </source>
</reference>
<dbReference type="OrthoDB" id="9770482at2"/>